<dbReference type="InterPro" id="IPR031623">
    <property type="entry name" value="HisKA_4TM"/>
</dbReference>
<dbReference type="Pfam" id="PF08448">
    <property type="entry name" value="PAS_4"/>
    <property type="match status" value="1"/>
</dbReference>
<feature type="region of interest" description="Disordered" evidence="1">
    <location>
        <begin position="1"/>
        <end position="45"/>
    </location>
</feature>
<dbReference type="SMART" id="SM00091">
    <property type="entry name" value="PAS"/>
    <property type="match status" value="1"/>
</dbReference>
<organism evidence="4 5">
    <name type="scientific">Haloglomus irregulare</name>
    <dbReference type="NCBI Taxonomy" id="2234134"/>
    <lineage>
        <taxon>Archaea</taxon>
        <taxon>Methanobacteriati</taxon>
        <taxon>Methanobacteriota</taxon>
        <taxon>Stenosarchaea group</taxon>
        <taxon>Halobacteria</taxon>
        <taxon>Halobacteriales</taxon>
        <taxon>Natronomonadaceae</taxon>
        <taxon>Haloglomus</taxon>
    </lineage>
</organism>
<evidence type="ECO:0000256" key="1">
    <source>
        <dbReference type="SAM" id="MobiDB-lite"/>
    </source>
</evidence>
<keyword evidence="2" id="KW-0812">Transmembrane</keyword>
<dbReference type="AlphaFoldDB" id="A0A554NFU3"/>
<dbReference type="Proteomes" id="UP000319894">
    <property type="component" value="Unassembled WGS sequence"/>
</dbReference>
<gene>
    <name evidence="4" type="ORF">DP107_03685</name>
</gene>
<dbReference type="Gene3D" id="3.30.450.20">
    <property type="entry name" value="PAS domain"/>
    <property type="match status" value="1"/>
</dbReference>
<name>A0A554NFU3_9EURY</name>
<proteinExistence type="predicted"/>
<protein>
    <recommendedName>
        <fullName evidence="3">PAS domain-containing protein</fullName>
    </recommendedName>
</protein>
<evidence type="ECO:0000256" key="2">
    <source>
        <dbReference type="SAM" id="Phobius"/>
    </source>
</evidence>
<evidence type="ECO:0000313" key="4">
    <source>
        <dbReference type="EMBL" id="TSD16262.1"/>
    </source>
</evidence>
<evidence type="ECO:0000259" key="3">
    <source>
        <dbReference type="PROSITE" id="PS50112"/>
    </source>
</evidence>
<feature type="transmembrane region" description="Helical" evidence="2">
    <location>
        <begin position="125"/>
        <end position="149"/>
    </location>
</feature>
<feature type="region of interest" description="Disordered" evidence="1">
    <location>
        <begin position="552"/>
        <end position="577"/>
    </location>
</feature>
<dbReference type="PROSITE" id="PS50112">
    <property type="entry name" value="PAS"/>
    <property type="match status" value="1"/>
</dbReference>
<feature type="transmembrane region" description="Helical" evidence="2">
    <location>
        <begin position="194"/>
        <end position="216"/>
    </location>
</feature>
<dbReference type="EMBL" id="QMDX01000001">
    <property type="protein sequence ID" value="TSD16262.1"/>
    <property type="molecule type" value="Genomic_DNA"/>
</dbReference>
<evidence type="ECO:0000313" key="5">
    <source>
        <dbReference type="Proteomes" id="UP000319894"/>
    </source>
</evidence>
<feature type="transmembrane region" description="Helical" evidence="2">
    <location>
        <begin position="161"/>
        <end position="182"/>
    </location>
</feature>
<dbReference type="SUPFAM" id="SSF55785">
    <property type="entry name" value="PYP-like sensor domain (PAS domain)"/>
    <property type="match status" value="1"/>
</dbReference>
<feature type="domain" description="PAS" evidence="3">
    <location>
        <begin position="221"/>
        <end position="294"/>
    </location>
</feature>
<dbReference type="RefSeq" id="WP_144260764.1">
    <property type="nucleotide sequence ID" value="NZ_QMDX01000001.1"/>
</dbReference>
<reference evidence="4 5" key="1">
    <citation type="submission" date="2018-06" db="EMBL/GenBank/DDBJ databases">
        <title>Natronomonas sp. F16-60 a new haloarchaeon isolated from a solar saltern of Isla Cristina, Huelva, Spain.</title>
        <authorList>
            <person name="Duran-Viseras A."/>
            <person name="Sanchez-Porro C."/>
            <person name="Ventosa A."/>
        </authorList>
    </citation>
    <scope>NUCLEOTIDE SEQUENCE [LARGE SCALE GENOMIC DNA]</scope>
    <source>
        <strain evidence="4 5">F16-60</strain>
    </source>
</reference>
<keyword evidence="2" id="KW-0472">Membrane</keyword>
<dbReference type="InterPro" id="IPR013656">
    <property type="entry name" value="PAS_4"/>
</dbReference>
<dbReference type="InterPro" id="IPR035965">
    <property type="entry name" value="PAS-like_dom_sf"/>
</dbReference>
<keyword evidence="2" id="KW-1133">Transmembrane helix</keyword>
<dbReference type="InterPro" id="IPR000014">
    <property type="entry name" value="PAS"/>
</dbReference>
<dbReference type="Pfam" id="PF16926">
    <property type="entry name" value="HisKA_4TM"/>
    <property type="match status" value="1"/>
</dbReference>
<comment type="caution">
    <text evidence="4">The sequence shown here is derived from an EMBL/GenBank/DDBJ whole genome shotgun (WGS) entry which is preliminary data.</text>
</comment>
<dbReference type="InParanoid" id="A0A554NFU3"/>
<dbReference type="NCBIfam" id="TIGR00229">
    <property type="entry name" value="sensory_box"/>
    <property type="match status" value="1"/>
</dbReference>
<dbReference type="CDD" id="cd00130">
    <property type="entry name" value="PAS"/>
    <property type="match status" value="1"/>
</dbReference>
<sequence>MPRRPRRSSGRSPRDTRPPPRMRPSCHSTPYLGAKSSSPDRGRCHGRVSSALRVARHGRGRGRWTVRCSNPSGPILRRWFPSPAGRTYVAVDGRVPPLATSLIGGGLVTIGAVHHFREGLMLGRVLLPGLALMLSVGPAVAVVSLGWYLARSELPVSGQWLVARGTGAGAAGSVLIGLTFAIRLLEGRQPVEPVFPLLVGASGGALAGGITGVYAARVRETSRRIEAIFDNTYQLTGLLRPDGTLVELNETALRLLDGTREDALGRKLWELAPLQAPDTEQRLRRAVERGRDGDPSRERIHARTATRNVQLDLSIRPLLDSSGEVALLVSEARDVTSAERQREHLDVLHRYLRHNLRNDLNVIMAHADSLLEGHGGFSPSESARVIGRTGADLSETAELVKQLSRVISEEPTETDALPVRQVVEAAVTTASMGRSRVEYEGDMETMVRADRRLADVLAECFDELHRFLDDDGRIGIHVRPTDDAVEIELGCERIDIPRIELSALDDMSARSATFHPDGIRLHLTKMAIEGYGGTVDYEWDGRDRLDIRLTLPGEEPPRAEAPLPDRAVAPSGQPGFR</sequence>
<accession>A0A554NFU3</accession>
<keyword evidence="5" id="KW-1185">Reference proteome</keyword>